<accession>A0A1F8CRH5</accession>
<comment type="caution">
    <text evidence="1">The sequence shown here is derived from an EMBL/GenBank/DDBJ whole genome shotgun (WGS) entry which is preliminary data.</text>
</comment>
<proteinExistence type="predicted"/>
<dbReference type="STRING" id="1802538.A2382_02305"/>
<dbReference type="EMBL" id="MGHY01000026">
    <property type="protein sequence ID" value="OGM78861.1"/>
    <property type="molecule type" value="Genomic_DNA"/>
</dbReference>
<evidence type="ECO:0000313" key="1">
    <source>
        <dbReference type="EMBL" id="OGM78861.1"/>
    </source>
</evidence>
<protein>
    <submittedName>
        <fullName evidence="1">Uncharacterized protein</fullName>
    </submittedName>
</protein>
<organism evidence="1 2">
    <name type="scientific">Candidatus Woesebacteria bacterium RIFOXYB1_FULL_38_16</name>
    <dbReference type="NCBI Taxonomy" id="1802538"/>
    <lineage>
        <taxon>Bacteria</taxon>
        <taxon>Candidatus Woeseibacteriota</taxon>
    </lineage>
</organism>
<name>A0A1F8CRH5_9BACT</name>
<evidence type="ECO:0000313" key="2">
    <source>
        <dbReference type="Proteomes" id="UP000178999"/>
    </source>
</evidence>
<reference evidence="1 2" key="1">
    <citation type="journal article" date="2016" name="Nat. Commun.">
        <title>Thousands of microbial genomes shed light on interconnected biogeochemical processes in an aquifer system.</title>
        <authorList>
            <person name="Anantharaman K."/>
            <person name="Brown C.T."/>
            <person name="Hug L.A."/>
            <person name="Sharon I."/>
            <person name="Castelle C.J."/>
            <person name="Probst A.J."/>
            <person name="Thomas B.C."/>
            <person name="Singh A."/>
            <person name="Wilkins M.J."/>
            <person name="Karaoz U."/>
            <person name="Brodie E.L."/>
            <person name="Williams K.H."/>
            <person name="Hubbard S.S."/>
            <person name="Banfield J.F."/>
        </authorList>
    </citation>
    <scope>NUCLEOTIDE SEQUENCE [LARGE SCALE GENOMIC DNA]</scope>
</reference>
<dbReference type="Proteomes" id="UP000178999">
    <property type="component" value="Unassembled WGS sequence"/>
</dbReference>
<sequence>MNKILIVFTVVAVVLGMIPMTVFAQEDIPFTHIIVPFDGSGEAVVFASLDCDYVPVEGGGNLFLNSGQEVVVVDPNVGQCGPDGWTSHIMYPVDAYVYTNDLQPISTPEPEVKPEPVVEPTPVGAVVTQLPEPPENPADLPTSLDGLIGYQQAPGDNCWEVNDPQVTCSTLEGQETHGVFTLEPGSARVMTGDRLHHLYATPVVADFPQNVLFDNELGHYTEVMDSLGGSVNWVYPRLNNTSGFETDVVVLANASAAPVQVGVAAEHGSWRGNFYLPPGMPWGEEQLVNLRDLHISKMLVVNEEAAAAWAENRPEGIYPDINPANCSAVADLSTGEVTFCGLVNVYVVVWDGTNWNIVSYGVYNKFLGGWVDYSNLVSD</sequence>
<gene>
    <name evidence="1" type="ORF">A2382_02305</name>
</gene>
<dbReference type="AlphaFoldDB" id="A0A1F8CRH5"/>